<gene>
    <name evidence="3" type="ORF">ACFODT_06035</name>
</gene>
<dbReference type="GO" id="GO:0004190">
    <property type="term" value="F:aspartic-type endopeptidase activity"/>
    <property type="evidence" value="ECO:0007669"/>
    <property type="project" value="UniProtKB-EC"/>
</dbReference>
<reference evidence="4" key="1">
    <citation type="journal article" date="2019" name="Int. J. Syst. Evol. Microbiol.">
        <title>The Global Catalogue of Microorganisms (GCM) 10K type strain sequencing project: providing services to taxonomists for standard genome sequencing and annotation.</title>
        <authorList>
            <consortium name="The Broad Institute Genomics Platform"/>
            <consortium name="The Broad Institute Genome Sequencing Center for Infectious Disease"/>
            <person name="Wu L."/>
            <person name="Ma J."/>
        </authorList>
    </citation>
    <scope>NUCLEOTIDE SEQUENCE [LARGE SCALE GENOMIC DNA]</scope>
    <source>
        <strain evidence="4">KCTC 62784</strain>
    </source>
</reference>
<dbReference type="RefSeq" id="WP_261809129.1">
    <property type="nucleotide sequence ID" value="NZ_JBHRSE010000039.1"/>
</dbReference>
<evidence type="ECO:0000313" key="4">
    <source>
        <dbReference type="Proteomes" id="UP001595384"/>
    </source>
</evidence>
<dbReference type="EC" id="3.4.23.43" evidence="3"/>
<keyword evidence="1" id="KW-1133">Transmembrane helix</keyword>
<keyword evidence="1" id="KW-0472">Membrane</keyword>
<keyword evidence="1" id="KW-0812">Transmembrane</keyword>
<accession>A0ABV7C9B3</accession>
<organism evidence="3 4">
    <name type="scientific">Vibrio zhugei</name>
    <dbReference type="NCBI Taxonomy" id="2479546"/>
    <lineage>
        <taxon>Bacteria</taxon>
        <taxon>Pseudomonadati</taxon>
        <taxon>Pseudomonadota</taxon>
        <taxon>Gammaproteobacteria</taxon>
        <taxon>Vibrionales</taxon>
        <taxon>Vibrionaceae</taxon>
        <taxon>Vibrio</taxon>
    </lineage>
</organism>
<evidence type="ECO:0000256" key="1">
    <source>
        <dbReference type="SAM" id="Phobius"/>
    </source>
</evidence>
<dbReference type="Proteomes" id="UP001595384">
    <property type="component" value="Unassembled WGS sequence"/>
</dbReference>
<feature type="transmembrane region" description="Helical" evidence="1">
    <location>
        <begin position="117"/>
        <end position="137"/>
    </location>
</feature>
<proteinExistence type="predicted"/>
<evidence type="ECO:0000259" key="2">
    <source>
        <dbReference type="Pfam" id="PF01478"/>
    </source>
</evidence>
<dbReference type="Pfam" id="PF01478">
    <property type="entry name" value="Peptidase_A24"/>
    <property type="match status" value="1"/>
</dbReference>
<evidence type="ECO:0000313" key="3">
    <source>
        <dbReference type="EMBL" id="MFC3023376.1"/>
    </source>
</evidence>
<dbReference type="InterPro" id="IPR000045">
    <property type="entry name" value="Prepilin_IV_endopep_pep"/>
</dbReference>
<keyword evidence="3" id="KW-0378">Hydrolase</keyword>
<comment type="caution">
    <text evidence="3">The sequence shown here is derived from an EMBL/GenBank/DDBJ whole genome shotgun (WGS) entry which is preliminary data.</text>
</comment>
<name>A0ABV7C9B3_9VIBR</name>
<sequence length="139" mass="15246">MLTLILGRIVYTDIRYRYIGNEDVLFTLFSIFAVRFTDISHLSYSTAMLVFIFGVFLWHFGVCGAGDIKLITVLTLAVDGQWFLLCLVSMLLLGGVLAIALCLWGRLSSNGAPYTKGVPYGVPIVVSFGFGIVLTLLPS</sequence>
<dbReference type="EMBL" id="JBHRSE010000039">
    <property type="protein sequence ID" value="MFC3023376.1"/>
    <property type="molecule type" value="Genomic_DNA"/>
</dbReference>
<dbReference type="Gene3D" id="1.20.120.1220">
    <property type="match status" value="1"/>
</dbReference>
<feature type="transmembrane region" description="Helical" evidence="1">
    <location>
        <begin position="82"/>
        <end position="105"/>
    </location>
</feature>
<protein>
    <submittedName>
        <fullName evidence="3">Prepilin peptidase</fullName>
        <ecNumber evidence="3">3.4.23.43</ecNumber>
    </submittedName>
</protein>
<keyword evidence="4" id="KW-1185">Reference proteome</keyword>
<feature type="domain" description="Prepilin type IV endopeptidase peptidase" evidence="2">
    <location>
        <begin position="2"/>
        <end position="99"/>
    </location>
</feature>
<feature type="transmembrane region" description="Helical" evidence="1">
    <location>
        <begin position="42"/>
        <end position="62"/>
    </location>
</feature>